<evidence type="ECO:0000313" key="2">
    <source>
        <dbReference type="Proteomes" id="UP000683925"/>
    </source>
</evidence>
<comment type="caution">
    <text evidence="1">The sequence shown here is derived from an EMBL/GenBank/DDBJ whole genome shotgun (WGS) entry which is preliminary data.</text>
</comment>
<accession>A0A8S1UV40</accession>
<organism evidence="1 2">
    <name type="scientific">Paramecium octaurelia</name>
    <dbReference type="NCBI Taxonomy" id="43137"/>
    <lineage>
        <taxon>Eukaryota</taxon>
        <taxon>Sar</taxon>
        <taxon>Alveolata</taxon>
        <taxon>Ciliophora</taxon>
        <taxon>Intramacronucleata</taxon>
        <taxon>Oligohymenophorea</taxon>
        <taxon>Peniculida</taxon>
        <taxon>Parameciidae</taxon>
        <taxon>Paramecium</taxon>
    </lineage>
</organism>
<dbReference type="Proteomes" id="UP000683925">
    <property type="component" value="Unassembled WGS sequence"/>
</dbReference>
<proteinExistence type="predicted"/>
<sequence length="64" mass="7490">MQRSILREIMLTNGEYMQCTSYLKLSFDLRIRQMLLDCLLIQKGIKILSTEIQEVFLIVALPTL</sequence>
<name>A0A8S1UV40_PAROT</name>
<reference evidence="1" key="1">
    <citation type="submission" date="2021-01" db="EMBL/GenBank/DDBJ databases">
        <authorList>
            <consortium name="Genoscope - CEA"/>
            <person name="William W."/>
        </authorList>
    </citation>
    <scope>NUCLEOTIDE SEQUENCE</scope>
</reference>
<keyword evidence="2" id="KW-1185">Reference proteome</keyword>
<protein>
    <submittedName>
        <fullName evidence="1">Uncharacterized protein</fullName>
    </submittedName>
</protein>
<dbReference type="EMBL" id="CAJJDP010000052">
    <property type="protein sequence ID" value="CAD8168541.1"/>
    <property type="molecule type" value="Genomic_DNA"/>
</dbReference>
<gene>
    <name evidence="1" type="ORF">POCTA_138.1.T0520043</name>
</gene>
<dbReference type="AlphaFoldDB" id="A0A8S1UV40"/>
<evidence type="ECO:0000313" key="1">
    <source>
        <dbReference type="EMBL" id="CAD8168541.1"/>
    </source>
</evidence>